<dbReference type="SMART" id="SM00487">
    <property type="entry name" value="DEXDc"/>
    <property type="match status" value="1"/>
</dbReference>
<dbReference type="InterPro" id="IPR027417">
    <property type="entry name" value="P-loop_NTPase"/>
</dbReference>
<dbReference type="PANTHER" id="PTHR47396:SF1">
    <property type="entry name" value="ATP-DEPENDENT HELICASE IRC3-RELATED"/>
    <property type="match status" value="1"/>
</dbReference>
<evidence type="ECO:0000313" key="4">
    <source>
        <dbReference type="Proteomes" id="UP000256409"/>
    </source>
</evidence>
<dbReference type="CDD" id="cd18785">
    <property type="entry name" value="SF2_C"/>
    <property type="match status" value="1"/>
</dbReference>
<dbReference type="PROSITE" id="PS51192">
    <property type="entry name" value="HELICASE_ATP_BIND_1"/>
    <property type="match status" value="1"/>
</dbReference>
<evidence type="ECO:0000313" key="3">
    <source>
        <dbReference type="EMBL" id="REA80749.1"/>
    </source>
</evidence>
<dbReference type="AlphaFoldDB" id="A0A3D8YLA3"/>
<dbReference type="PANTHER" id="PTHR47396">
    <property type="entry name" value="TYPE I RESTRICTION ENZYME ECOKI R PROTEIN"/>
    <property type="match status" value="1"/>
</dbReference>
<dbReference type="InterPro" id="IPR050742">
    <property type="entry name" value="Helicase_Restrict-Modif_Enz"/>
</dbReference>
<feature type="coiled-coil region" evidence="1">
    <location>
        <begin position="680"/>
        <end position="707"/>
    </location>
</feature>
<sequence>MIKKESVHILKDGREIKVLDVIQDFKDEKQYALILYDNHQYIYEMTALKQSVAPKNNTTTNKSTDEKIALYRAYFRGNDEIVATSFRTKVGKMVYYPWCLIRKQAPCPKVKKPQFQCSKCTVHRFQKMTDDVIFNHLKGVNRYGKEVMYGLYPIVDQNQTFLLVFDFDKADWRQEVKVLAKVAQSLKLDYLIEISQSGNGAHVWLFFEDKILARKARALGDIMLTQAMKQYPELSFEAFDRIFPNQDDVSNGGFGNLIALPLQGKRVLNGFSRFVDDDLVLIDDIWSTLEQTTKISEEEVDGIINKYTHNLPSNYYKAEKKVQQDDLTLFEYASASSDKKIDVTLGSEITIPIKELTRDETVRLRFLASFYNKAYFKALNQRLNTRNIPKMISLSEVEAGEIKLPRGLYQNVLKLYPKANIIHQQVEGKTIHATFQAELYEAQQQAYDALTQHNDGLLCAGTGFGKTVIASKMIVEKGVSTLIIVHSKSLAAQWKSQIETFVDLEDDPFPEYTEKGRLKKKDKIGMIQGGKSKRSKNIDIALFQTLTTMDNLEDVFNDYGMVIVDEAHHVAAKTFEDVMAKVNSRYVYGLTATPKREDGLENIIYFRIGPIRHFAKKEVPHHIAQKLYLRFTASGEHLSNIQDQSIHDNHELIVADAQRNEVIVQDIVDCIKEKRHIIVLSRFINHIQALKRQFEKLNQETNVYILNSHMKTSQLKEEMTALKEEGKPFVLFTTGSYAGEGFDLPALDTLMLVMPIKAKGSIQQYLGRLLRNLNDKEELRVYDYVDYAIPMFYKMYMKRLRTYKTLGYILEENSGSELYQSNMIEGDYMSLLMKDLKAANWTVFMMAYLSKDMIHWLVSLDDLHSTDKIIVMSEKTERIMAKNLTPLYESGFQIQVVPKVSQNFIIIDNRLVWMLSSTREDDVKHQMSLRLFSESIAKKLVNKT</sequence>
<dbReference type="SUPFAM" id="SSF52540">
    <property type="entry name" value="P-loop containing nucleoside triphosphate hydrolases"/>
    <property type="match status" value="2"/>
</dbReference>
<dbReference type="EMBL" id="QQPC01000067">
    <property type="protein sequence ID" value="REA80749.1"/>
    <property type="molecule type" value="Genomic_DNA"/>
</dbReference>
<keyword evidence="1" id="KW-0175">Coiled coil</keyword>
<dbReference type="CDD" id="cd17926">
    <property type="entry name" value="DEXHc_RE"/>
    <property type="match status" value="1"/>
</dbReference>
<dbReference type="InterPro" id="IPR001650">
    <property type="entry name" value="Helicase_C-like"/>
</dbReference>
<dbReference type="Pfam" id="PF04851">
    <property type="entry name" value="ResIII"/>
    <property type="match status" value="1"/>
</dbReference>
<dbReference type="Pfam" id="PF22548">
    <property type="entry name" value="AEP-TOTE"/>
    <property type="match status" value="1"/>
</dbReference>
<dbReference type="InterPro" id="IPR054347">
    <property type="entry name" value="TOTE_primase"/>
</dbReference>
<dbReference type="GO" id="GO:0003677">
    <property type="term" value="F:DNA binding"/>
    <property type="evidence" value="ECO:0007669"/>
    <property type="project" value="InterPro"/>
</dbReference>
<accession>A0A3D8YLA3</accession>
<feature type="domain" description="Helicase ATP-binding" evidence="2">
    <location>
        <begin position="447"/>
        <end position="612"/>
    </location>
</feature>
<dbReference type="Gene3D" id="3.40.50.300">
    <property type="entry name" value="P-loop containing nucleotide triphosphate hydrolases"/>
    <property type="match status" value="2"/>
</dbReference>
<dbReference type="InterPro" id="IPR014001">
    <property type="entry name" value="Helicase_ATP-bd"/>
</dbReference>
<dbReference type="GO" id="GO:0005524">
    <property type="term" value="F:ATP binding"/>
    <property type="evidence" value="ECO:0007669"/>
    <property type="project" value="InterPro"/>
</dbReference>
<organism evidence="3 4">
    <name type="scientific">Staphylococcus pseudintermedius</name>
    <dbReference type="NCBI Taxonomy" id="283734"/>
    <lineage>
        <taxon>Bacteria</taxon>
        <taxon>Bacillati</taxon>
        <taxon>Bacillota</taxon>
        <taxon>Bacilli</taxon>
        <taxon>Bacillales</taxon>
        <taxon>Staphylococcaceae</taxon>
        <taxon>Staphylococcus</taxon>
        <taxon>Staphylococcus intermedius group</taxon>
    </lineage>
</organism>
<dbReference type="GO" id="GO:0016787">
    <property type="term" value="F:hydrolase activity"/>
    <property type="evidence" value="ECO:0007669"/>
    <property type="project" value="InterPro"/>
</dbReference>
<dbReference type="InterPro" id="IPR006935">
    <property type="entry name" value="Helicase/UvrB_N"/>
</dbReference>
<gene>
    <name evidence="3" type="ORF">DV961_09780</name>
</gene>
<name>A0A3D8YLA3_STAPS</name>
<protein>
    <recommendedName>
        <fullName evidence="2">Helicase ATP-binding domain-containing protein</fullName>
    </recommendedName>
</protein>
<comment type="caution">
    <text evidence="3">The sequence shown here is derived from an EMBL/GenBank/DDBJ whole genome shotgun (WGS) entry which is preliminary data.</text>
</comment>
<reference evidence="4" key="1">
    <citation type="journal article" date="2018" name="Vet. Microbiol.">
        <title>Molecular epidemiology of methicillin-resistant staphylococci amongst veterinary personnel, personnel-owned pets, patients and the hospital environment of two companion animal veterinary hospitals.</title>
        <authorList>
            <person name="Worthing K.A."/>
            <person name="Brown J."/>
            <person name="Gerber L."/>
            <person name="Abraham S."/>
            <person name="Trott D."/>
            <person name="Norris J.M."/>
        </authorList>
    </citation>
    <scope>NUCLEOTIDE SEQUENCE [LARGE SCALE GENOMIC DNA]</scope>
    <source>
        <strain evidence="4">ST496-2</strain>
    </source>
</reference>
<proteinExistence type="predicted"/>
<dbReference type="GO" id="GO:0005829">
    <property type="term" value="C:cytosol"/>
    <property type="evidence" value="ECO:0007669"/>
    <property type="project" value="TreeGrafter"/>
</dbReference>
<evidence type="ECO:0000259" key="2">
    <source>
        <dbReference type="PROSITE" id="PS51192"/>
    </source>
</evidence>
<dbReference type="Pfam" id="PF00271">
    <property type="entry name" value="Helicase_C"/>
    <property type="match status" value="1"/>
</dbReference>
<dbReference type="Proteomes" id="UP000256409">
    <property type="component" value="Unassembled WGS sequence"/>
</dbReference>
<evidence type="ECO:0000256" key="1">
    <source>
        <dbReference type="SAM" id="Coils"/>
    </source>
</evidence>
<dbReference type="RefSeq" id="WP_037542455.1">
    <property type="nucleotide sequence ID" value="NZ_BAAFHS010000017.1"/>
</dbReference>
<dbReference type="OrthoDB" id="9802848at2"/>